<organism evidence="4 5">
    <name type="scientific">Collichthys lucidus</name>
    <name type="common">Big head croaker</name>
    <name type="synonym">Sciaena lucida</name>
    <dbReference type="NCBI Taxonomy" id="240159"/>
    <lineage>
        <taxon>Eukaryota</taxon>
        <taxon>Metazoa</taxon>
        <taxon>Chordata</taxon>
        <taxon>Craniata</taxon>
        <taxon>Vertebrata</taxon>
        <taxon>Euteleostomi</taxon>
        <taxon>Actinopterygii</taxon>
        <taxon>Neopterygii</taxon>
        <taxon>Teleostei</taxon>
        <taxon>Neoteleostei</taxon>
        <taxon>Acanthomorphata</taxon>
        <taxon>Eupercaria</taxon>
        <taxon>Sciaenidae</taxon>
        <taxon>Collichthys</taxon>
    </lineage>
</organism>
<feature type="coiled-coil region" evidence="2">
    <location>
        <begin position="80"/>
        <end position="132"/>
    </location>
</feature>
<evidence type="ECO:0000256" key="1">
    <source>
        <dbReference type="ARBA" id="ARBA00023054"/>
    </source>
</evidence>
<dbReference type="EMBL" id="CM014087">
    <property type="protein sequence ID" value="TKS77351.1"/>
    <property type="molecule type" value="Genomic_DNA"/>
</dbReference>
<evidence type="ECO:0000313" key="5">
    <source>
        <dbReference type="Proteomes" id="UP000298787"/>
    </source>
</evidence>
<dbReference type="GO" id="GO:0005930">
    <property type="term" value="C:axoneme"/>
    <property type="evidence" value="ECO:0007669"/>
    <property type="project" value="TreeGrafter"/>
</dbReference>
<dbReference type="STRING" id="240159.A0A4U5US28"/>
<dbReference type="GO" id="GO:0036158">
    <property type="term" value="P:outer dynein arm assembly"/>
    <property type="evidence" value="ECO:0007669"/>
    <property type="project" value="TreeGrafter"/>
</dbReference>
<feature type="domain" description="ODAD1 central coiled coil region" evidence="3">
    <location>
        <begin position="100"/>
        <end position="324"/>
    </location>
</feature>
<gene>
    <name evidence="4" type="ORF">D9C73_011442</name>
</gene>
<dbReference type="Proteomes" id="UP000298787">
    <property type="component" value="Chromosome 10"/>
</dbReference>
<reference evidence="4 5" key="1">
    <citation type="submission" date="2019-01" db="EMBL/GenBank/DDBJ databases">
        <title>Genome Assembly of Collichthys lucidus.</title>
        <authorList>
            <person name="Cai M."/>
            <person name="Xiao S."/>
        </authorList>
    </citation>
    <scope>NUCLEOTIDE SEQUENCE [LARGE SCALE GENOMIC DNA]</scope>
    <source>
        <strain evidence="4">JT15FE1705JMU</strain>
        <tissue evidence="4">Muscle</tissue>
    </source>
</reference>
<dbReference type="PANTHER" id="PTHR21694">
    <property type="entry name" value="COILED-COIL DOMAIN-CONTAINING PROTEIN 63"/>
    <property type="match status" value="1"/>
</dbReference>
<keyword evidence="1 2" id="KW-0175">Coiled coil</keyword>
<proteinExistence type="predicted"/>
<dbReference type="PANTHER" id="PTHR21694:SF18">
    <property type="entry name" value="COILED-COIL DOMAIN-CONTAINING PROTEIN 63"/>
    <property type="match status" value="1"/>
</dbReference>
<dbReference type="InterPro" id="IPR049258">
    <property type="entry name" value="ODAD1_CC"/>
</dbReference>
<protein>
    <submittedName>
        <fullName evidence="4">Coiled-coil domain-containing protein 114</fullName>
    </submittedName>
</protein>
<dbReference type="AlphaFoldDB" id="A0A4U5US28"/>
<dbReference type="GO" id="GO:0003341">
    <property type="term" value="P:cilium movement"/>
    <property type="evidence" value="ECO:0007669"/>
    <property type="project" value="TreeGrafter"/>
</dbReference>
<name>A0A4U5US28_COLLU</name>
<accession>A0A4U5US28</accession>
<dbReference type="Pfam" id="PF21773">
    <property type="entry name" value="ODAD1_CC"/>
    <property type="match status" value="1"/>
</dbReference>
<sequence>MGLCVTLVRSEASLKIQVNSPMRLRLKIRHGDKQTWPRHEIQRLLDEHEVLSRSFGVSQSSFNSGTDPVVQDLTAMLTCKDKIDEELEAEEAQIASLKDQGSECFNKLMARNVELREELKTLQLEKKHFLQIRSQLEMELHANRKDICNLTTKCTETFNVRGKIKEKLKTLGDHNTKDTAQYIKESSDLERELCHQSCVQDFLDIKTIGCNNLNSGRRKVEKGKTLESNELGLEDFEDVINKTLRETGDSDLDKLIRNFIQREEQNYTLLNFVNYQHSETEVIRKHITQICYGSLVTCDQLDSSDRDQDENIKAYLRMVEDQVNELFALQSYLHLQERPGEWDIDSLSTIAGQLLGIRPRPADLTIAAAIPAPVKREEADLVASVLLEAKEPVSREGLQTLANKRVQRKKDTGVMFPSGAAP</sequence>
<dbReference type="InterPro" id="IPR051876">
    <property type="entry name" value="ODA-DC/CCD"/>
</dbReference>
<evidence type="ECO:0000313" key="4">
    <source>
        <dbReference type="EMBL" id="TKS77351.1"/>
    </source>
</evidence>
<evidence type="ECO:0000256" key="2">
    <source>
        <dbReference type="SAM" id="Coils"/>
    </source>
</evidence>
<keyword evidence="5" id="KW-1185">Reference proteome</keyword>
<evidence type="ECO:0000259" key="3">
    <source>
        <dbReference type="Pfam" id="PF21773"/>
    </source>
</evidence>